<feature type="region of interest" description="Disordered" evidence="1">
    <location>
        <begin position="38"/>
        <end position="63"/>
    </location>
</feature>
<evidence type="ECO:0000313" key="2">
    <source>
        <dbReference type="EMBL" id="CAK0823740.1"/>
    </source>
</evidence>
<accession>A0ABN9RWK8</accession>
<organism evidence="2 3">
    <name type="scientific">Prorocentrum cordatum</name>
    <dbReference type="NCBI Taxonomy" id="2364126"/>
    <lineage>
        <taxon>Eukaryota</taxon>
        <taxon>Sar</taxon>
        <taxon>Alveolata</taxon>
        <taxon>Dinophyceae</taxon>
        <taxon>Prorocentrales</taxon>
        <taxon>Prorocentraceae</taxon>
        <taxon>Prorocentrum</taxon>
    </lineage>
</organism>
<evidence type="ECO:0000256" key="1">
    <source>
        <dbReference type="SAM" id="MobiDB-lite"/>
    </source>
</evidence>
<reference evidence="2" key="1">
    <citation type="submission" date="2023-10" db="EMBL/GenBank/DDBJ databases">
        <authorList>
            <person name="Chen Y."/>
            <person name="Shah S."/>
            <person name="Dougan E. K."/>
            <person name="Thang M."/>
            <person name="Chan C."/>
        </authorList>
    </citation>
    <scope>NUCLEOTIDE SEQUENCE [LARGE SCALE GENOMIC DNA]</scope>
</reference>
<feature type="compositionally biased region" description="Polar residues" evidence="1">
    <location>
        <begin position="177"/>
        <end position="191"/>
    </location>
</feature>
<dbReference type="Proteomes" id="UP001189429">
    <property type="component" value="Unassembled WGS sequence"/>
</dbReference>
<feature type="non-terminal residue" evidence="2">
    <location>
        <position position="1"/>
    </location>
</feature>
<comment type="caution">
    <text evidence="2">The sequence shown here is derived from an EMBL/GenBank/DDBJ whole genome shotgun (WGS) entry which is preliminary data.</text>
</comment>
<gene>
    <name evidence="2" type="ORF">PCOR1329_LOCUS24351</name>
</gene>
<keyword evidence="3" id="KW-1185">Reference proteome</keyword>
<protein>
    <submittedName>
        <fullName evidence="2">Uncharacterized protein</fullName>
    </submittedName>
</protein>
<feature type="region of interest" description="Disordered" evidence="1">
    <location>
        <begin position="157"/>
        <end position="201"/>
    </location>
</feature>
<feature type="compositionally biased region" description="Pro residues" evidence="1">
    <location>
        <begin position="192"/>
        <end position="201"/>
    </location>
</feature>
<name>A0ABN9RWK8_9DINO</name>
<sequence length="201" mass="21694">WNCAACGFFSFGFRAKCRQAGCQSHTLSTSMVCGAPNYRGSPDYRRPSTGLRGPPRPSDYQGPPWTTRAPCEGIQSNPNVGAAFPPWVSQPGQGKWANGPAEFTGEAAKVVDRPKHKHAPTAEQQAPRLEMSDAQLTAASMVLDQWANGLPQFKGDAAKAVDRPKHKQALIAEQQAPRLQTSDAQFTAASTTPPPQRRLPT</sequence>
<proteinExistence type="predicted"/>
<evidence type="ECO:0000313" key="3">
    <source>
        <dbReference type="Proteomes" id="UP001189429"/>
    </source>
</evidence>
<dbReference type="EMBL" id="CAUYUJ010008374">
    <property type="protein sequence ID" value="CAK0823740.1"/>
    <property type="molecule type" value="Genomic_DNA"/>
</dbReference>